<evidence type="ECO:0000313" key="3">
    <source>
        <dbReference type="EMBL" id="HIU46326.1"/>
    </source>
</evidence>
<sequence length="253" mass="26479">MKKLLAALMALMLLIGGAGAQAARYGWAFVIYDLEMSIEIDNAYQRTDAQTLDETNSFEKSGNVKPDLILEVYQPETYAQLFVYCAEGSPYDNLDELTGAYAEDLGASTDAPDANGTIWQIIPDGEFYGLECTRILSSFQNVNAEYVLLLSDDHSAYIITLITFDGTPPDSQLEGIAFGRYIAADESGEGLTIASGGDGEQDGTGDAAAGESGGTGAGDSGDTGADEGVTSERAGRGATQYSNQGLIGGLLGG</sequence>
<dbReference type="AlphaFoldDB" id="A0A9D1S496"/>
<protein>
    <submittedName>
        <fullName evidence="3">Uncharacterized protein</fullName>
    </submittedName>
</protein>
<keyword evidence="2" id="KW-0732">Signal</keyword>
<comment type="caution">
    <text evidence="3">The sequence shown here is derived from an EMBL/GenBank/DDBJ whole genome shotgun (WGS) entry which is preliminary data.</text>
</comment>
<feature type="compositionally biased region" description="Gly residues" evidence="1">
    <location>
        <begin position="211"/>
        <end position="221"/>
    </location>
</feature>
<evidence type="ECO:0000256" key="1">
    <source>
        <dbReference type="SAM" id="MobiDB-lite"/>
    </source>
</evidence>
<reference evidence="3" key="2">
    <citation type="journal article" date="2021" name="PeerJ">
        <title>Extensive microbial diversity within the chicken gut microbiome revealed by metagenomics and culture.</title>
        <authorList>
            <person name="Gilroy R."/>
            <person name="Ravi A."/>
            <person name="Getino M."/>
            <person name="Pursley I."/>
            <person name="Horton D.L."/>
            <person name="Alikhan N.F."/>
            <person name="Baker D."/>
            <person name="Gharbi K."/>
            <person name="Hall N."/>
            <person name="Watson M."/>
            <person name="Adriaenssens E.M."/>
            <person name="Foster-Nyarko E."/>
            <person name="Jarju S."/>
            <person name="Secka A."/>
            <person name="Antonio M."/>
            <person name="Oren A."/>
            <person name="Chaudhuri R.R."/>
            <person name="La Ragione R."/>
            <person name="Hildebrand F."/>
            <person name="Pallen M.J."/>
        </authorList>
    </citation>
    <scope>NUCLEOTIDE SEQUENCE</scope>
    <source>
        <strain evidence="3">ChiSxjej2B14-8506</strain>
    </source>
</reference>
<feature type="signal peptide" evidence="2">
    <location>
        <begin position="1"/>
        <end position="22"/>
    </location>
</feature>
<feature type="chain" id="PRO_5039546852" evidence="2">
    <location>
        <begin position="23"/>
        <end position="253"/>
    </location>
</feature>
<feature type="region of interest" description="Disordered" evidence="1">
    <location>
        <begin position="191"/>
        <end position="253"/>
    </location>
</feature>
<organism evidence="3 4">
    <name type="scientific">Candidatus Fimadaptatus faecigallinarum</name>
    <dbReference type="NCBI Taxonomy" id="2840814"/>
    <lineage>
        <taxon>Bacteria</taxon>
        <taxon>Bacillati</taxon>
        <taxon>Bacillota</taxon>
        <taxon>Clostridia</taxon>
        <taxon>Eubacteriales</taxon>
        <taxon>Candidatus Fimadaptatus</taxon>
    </lineage>
</organism>
<name>A0A9D1S496_9FIRM</name>
<dbReference type="Proteomes" id="UP000824123">
    <property type="component" value="Unassembled WGS sequence"/>
</dbReference>
<accession>A0A9D1S496</accession>
<evidence type="ECO:0000256" key="2">
    <source>
        <dbReference type="SAM" id="SignalP"/>
    </source>
</evidence>
<reference evidence="3" key="1">
    <citation type="submission" date="2020-10" db="EMBL/GenBank/DDBJ databases">
        <authorList>
            <person name="Gilroy R."/>
        </authorList>
    </citation>
    <scope>NUCLEOTIDE SEQUENCE</scope>
    <source>
        <strain evidence="3">ChiSxjej2B14-8506</strain>
    </source>
</reference>
<gene>
    <name evidence="3" type="ORF">IAC59_03590</name>
</gene>
<evidence type="ECO:0000313" key="4">
    <source>
        <dbReference type="Proteomes" id="UP000824123"/>
    </source>
</evidence>
<dbReference type="EMBL" id="DVNK01000025">
    <property type="protein sequence ID" value="HIU46326.1"/>
    <property type="molecule type" value="Genomic_DNA"/>
</dbReference>
<proteinExistence type="predicted"/>